<accession>A0A853IVK4</accession>
<organism evidence="2 3">
    <name type="scientific">Ottowia beijingensis</name>
    <dbReference type="NCBI Taxonomy" id="1207057"/>
    <lineage>
        <taxon>Bacteria</taxon>
        <taxon>Pseudomonadati</taxon>
        <taxon>Pseudomonadota</taxon>
        <taxon>Betaproteobacteria</taxon>
        <taxon>Burkholderiales</taxon>
        <taxon>Comamonadaceae</taxon>
        <taxon>Ottowia</taxon>
    </lineage>
</organism>
<dbReference type="AlphaFoldDB" id="A0A853IVK4"/>
<comment type="caution">
    <text evidence="2">The sequence shown here is derived from an EMBL/GenBank/DDBJ whole genome shotgun (WGS) entry which is preliminary data.</text>
</comment>
<sequence length="226" mass="24052">MMADTLAQGAAWCEATLGVAAAPGGEHPLFGTHNRLLTIESPAFPLAYLEIIAINPEATGDRQTGAAGLKRWFDMDDAALREQVRAHGPRLIHWVARVPDLQEAAARLAMLEIDRGELLHASRDTPAGLLQWQITVRPDGRRLFDGCLPTLIEWGATHPAARLPPSGVTLHALRLKHPRAAALAEACKAAGLGDTAIEPAPQPAIEAVLATPRGVVTLSSIGQPRP</sequence>
<feature type="domain" description="Glyoxalase-like" evidence="1">
    <location>
        <begin position="2"/>
        <end position="189"/>
    </location>
</feature>
<name>A0A853IVK4_9BURK</name>
<dbReference type="InterPro" id="IPR029068">
    <property type="entry name" value="Glyas_Bleomycin-R_OHBP_Dase"/>
</dbReference>
<reference evidence="2 3" key="1">
    <citation type="submission" date="2020-07" db="EMBL/GenBank/DDBJ databases">
        <authorList>
            <person name="Maaloum M."/>
        </authorList>
    </citation>
    <scope>NUCLEOTIDE SEQUENCE [LARGE SCALE GENOMIC DNA]</scope>
    <source>
        <strain evidence="2 3">GCS-AN-3</strain>
    </source>
</reference>
<dbReference type="Pfam" id="PF13468">
    <property type="entry name" value="Glyoxalase_3"/>
    <property type="match status" value="1"/>
</dbReference>
<dbReference type="Proteomes" id="UP000589716">
    <property type="component" value="Unassembled WGS sequence"/>
</dbReference>
<dbReference type="EMBL" id="JACCKX010000001">
    <property type="protein sequence ID" value="NZA01567.1"/>
    <property type="molecule type" value="Genomic_DNA"/>
</dbReference>
<evidence type="ECO:0000313" key="3">
    <source>
        <dbReference type="Proteomes" id="UP000589716"/>
    </source>
</evidence>
<dbReference type="InterPro" id="IPR025870">
    <property type="entry name" value="Glyoxalase-like_dom"/>
</dbReference>
<gene>
    <name evidence="2" type="ORF">H0I39_06945</name>
</gene>
<dbReference type="Gene3D" id="3.10.180.10">
    <property type="entry name" value="2,3-Dihydroxybiphenyl 1,2-Dioxygenase, domain 1"/>
    <property type="match status" value="1"/>
</dbReference>
<evidence type="ECO:0000313" key="2">
    <source>
        <dbReference type="EMBL" id="NZA01567.1"/>
    </source>
</evidence>
<proteinExistence type="predicted"/>
<protein>
    <submittedName>
        <fullName evidence="2">VOC family protein</fullName>
    </submittedName>
</protein>
<evidence type="ECO:0000259" key="1">
    <source>
        <dbReference type="Pfam" id="PF13468"/>
    </source>
</evidence>
<keyword evidence="3" id="KW-1185">Reference proteome</keyword>